<feature type="compositionally biased region" description="Low complexity" evidence="1">
    <location>
        <begin position="10"/>
        <end position="24"/>
    </location>
</feature>
<evidence type="ECO:0000256" key="1">
    <source>
        <dbReference type="SAM" id="MobiDB-lite"/>
    </source>
</evidence>
<gene>
    <name evidence="3" type="primary">OTU2</name>
    <name evidence="3" type="ORF">V5O48_001738</name>
</gene>
<feature type="compositionally biased region" description="Low complexity" evidence="1">
    <location>
        <begin position="52"/>
        <end position="61"/>
    </location>
</feature>
<evidence type="ECO:0000259" key="2">
    <source>
        <dbReference type="PROSITE" id="PS50802"/>
    </source>
</evidence>
<sequence length="290" mass="31769">MGKKSKIKKLLSPSNTPSSNQSPPAILDDEDLMDDLIAQIETNDQVAERASKAAAMQQQQSREPTPSDHKQDSKSRYEARQARKAAALAQTFTEGDPAADARLEKEAKDEEKAINRICEELGLQIIQINPDGHCLFSAVADQLALLSVLPSSQANYATVRSAASSYMYTHPDDFLPFLPSVDGEDGPGSHNAGLMSMQQYERYCQSIRSTAMWGGEPEILALSRAYNLPIHVVQSGEPPVVIHNPVGTPLDGDIRDPKAVRISYHRRMYGLGEATLQLPQAQIIIYPDTA</sequence>
<protein>
    <submittedName>
        <fullName evidence="3">OTU protein</fullName>
        <ecNumber evidence="3">3.4.19.12</ecNumber>
    </submittedName>
</protein>
<dbReference type="InterPro" id="IPR038765">
    <property type="entry name" value="Papain-like_cys_pep_sf"/>
</dbReference>
<dbReference type="EC" id="3.4.19.12" evidence="3"/>
<evidence type="ECO:0000313" key="4">
    <source>
        <dbReference type="Proteomes" id="UP001465976"/>
    </source>
</evidence>
<dbReference type="InterPro" id="IPR003323">
    <property type="entry name" value="OTU_dom"/>
</dbReference>
<accession>A0ABR3FXZ7</accession>
<comment type="caution">
    <text evidence="3">The sequence shown here is derived from an EMBL/GenBank/DDBJ whole genome shotgun (WGS) entry which is preliminary data.</text>
</comment>
<reference evidence="3 4" key="1">
    <citation type="submission" date="2024-02" db="EMBL/GenBank/DDBJ databases">
        <title>A draft genome for the cacao thread blight pathogen Marasmius crinis-equi.</title>
        <authorList>
            <person name="Cohen S.P."/>
            <person name="Baruah I.K."/>
            <person name="Amoako-Attah I."/>
            <person name="Bukari Y."/>
            <person name="Meinhardt L.W."/>
            <person name="Bailey B.A."/>
        </authorList>
    </citation>
    <scope>NUCLEOTIDE SEQUENCE [LARGE SCALE GENOMIC DNA]</scope>
    <source>
        <strain evidence="3 4">GH-76</strain>
    </source>
</reference>
<organism evidence="3 4">
    <name type="scientific">Marasmius crinis-equi</name>
    <dbReference type="NCBI Taxonomy" id="585013"/>
    <lineage>
        <taxon>Eukaryota</taxon>
        <taxon>Fungi</taxon>
        <taxon>Dikarya</taxon>
        <taxon>Basidiomycota</taxon>
        <taxon>Agaricomycotina</taxon>
        <taxon>Agaricomycetes</taxon>
        <taxon>Agaricomycetidae</taxon>
        <taxon>Agaricales</taxon>
        <taxon>Marasmiineae</taxon>
        <taxon>Marasmiaceae</taxon>
        <taxon>Marasmius</taxon>
    </lineage>
</organism>
<feature type="region of interest" description="Disordered" evidence="1">
    <location>
        <begin position="44"/>
        <end position="79"/>
    </location>
</feature>
<dbReference type="Proteomes" id="UP001465976">
    <property type="component" value="Unassembled WGS sequence"/>
</dbReference>
<dbReference type="PROSITE" id="PS50802">
    <property type="entry name" value="OTU"/>
    <property type="match status" value="1"/>
</dbReference>
<dbReference type="EMBL" id="JBAHYK010000035">
    <property type="protein sequence ID" value="KAL0580233.1"/>
    <property type="molecule type" value="Genomic_DNA"/>
</dbReference>
<feature type="region of interest" description="Disordered" evidence="1">
    <location>
        <begin position="1"/>
        <end position="32"/>
    </location>
</feature>
<feature type="compositionally biased region" description="Basic and acidic residues" evidence="1">
    <location>
        <begin position="65"/>
        <end position="79"/>
    </location>
</feature>
<keyword evidence="4" id="KW-1185">Reference proteome</keyword>
<dbReference type="InterPro" id="IPR050704">
    <property type="entry name" value="Peptidase_C85-like"/>
</dbReference>
<proteinExistence type="predicted"/>
<keyword evidence="3" id="KW-0378">Hydrolase</keyword>
<dbReference type="SUPFAM" id="SSF54001">
    <property type="entry name" value="Cysteine proteinases"/>
    <property type="match status" value="1"/>
</dbReference>
<evidence type="ECO:0000313" key="3">
    <source>
        <dbReference type="EMBL" id="KAL0580233.1"/>
    </source>
</evidence>
<name>A0ABR3FXZ7_9AGAR</name>
<dbReference type="GO" id="GO:0004843">
    <property type="term" value="F:cysteine-type deubiquitinase activity"/>
    <property type="evidence" value="ECO:0007669"/>
    <property type="project" value="UniProtKB-EC"/>
</dbReference>
<dbReference type="Gene3D" id="3.90.70.80">
    <property type="match status" value="1"/>
</dbReference>
<feature type="domain" description="OTU" evidence="2">
    <location>
        <begin position="123"/>
        <end position="258"/>
    </location>
</feature>
<dbReference type="PANTHER" id="PTHR12419:SF10">
    <property type="entry name" value="DEUBIQUITINASE OTUD6B"/>
    <property type="match status" value="1"/>
</dbReference>
<dbReference type="CDD" id="cd22748">
    <property type="entry name" value="OTU_OTUD6-like"/>
    <property type="match status" value="1"/>
</dbReference>
<dbReference type="PANTHER" id="PTHR12419">
    <property type="entry name" value="OTU DOMAIN CONTAINING PROTEIN"/>
    <property type="match status" value="1"/>
</dbReference>
<dbReference type="Pfam" id="PF02338">
    <property type="entry name" value="OTU"/>
    <property type="match status" value="1"/>
</dbReference>